<dbReference type="AlphaFoldDB" id="A0A840TSS4"/>
<name>A0A840TSS4_9BACT</name>
<dbReference type="PANTHER" id="PTHR36966">
    <property type="entry name" value="REP-ASSOCIATED TYROSINE TRANSPOSASE"/>
    <property type="match status" value="1"/>
</dbReference>
<proteinExistence type="predicted"/>
<dbReference type="Proteomes" id="UP000557307">
    <property type="component" value="Unassembled WGS sequence"/>
</dbReference>
<comment type="caution">
    <text evidence="2">The sequence shown here is derived from an EMBL/GenBank/DDBJ whole genome shotgun (WGS) entry which is preliminary data.</text>
</comment>
<dbReference type="GO" id="GO:0043565">
    <property type="term" value="F:sequence-specific DNA binding"/>
    <property type="evidence" value="ECO:0007669"/>
    <property type="project" value="TreeGrafter"/>
</dbReference>
<gene>
    <name evidence="2" type="ORF">HNQ92_004504</name>
</gene>
<dbReference type="SUPFAM" id="SSF143422">
    <property type="entry name" value="Transposase IS200-like"/>
    <property type="match status" value="1"/>
</dbReference>
<evidence type="ECO:0000259" key="1">
    <source>
        <dbReference type="SMART" id="SM01321"/>
    </source>
</evidence>
<evidence type="ECO:0000313" key="3">
    <source>
        <dbReference type="Proteomes" id="UP000557307"/>
    </source>
</evidence>
<keyword evidence="3" id="KW-1185">Reference proteome</keyword>
<dbReference type="GO" id="GO:0006313">
    <property type="term" value="P:DNA transposition"/>
    <property type="evidence" value="ECO:0007669"/>
    <property type="project" value="InterPro"/>
</dbReference>
<dbReference type="PANTHER" id="PTHR36966:SF1">
    <property type="entry name" value="REP-ASSOCIATED TYROSINE TRANSPOSASE"/>
    <property type="match status" value="1"/>
</dbReference>
<dbReference type="GO" id="GO:0004803">
    <property type="term" value="F:transposase activity"/>
    <property type="evidence" value="ECO:0007669"/>
    <property type="project" value="InterPro"/>
</dbReference>
<dbReference type="SMART" id="SM01321">
    <property type="entry name" value="Y1_Tnp"/>
    <property type="match status" value="1"/>
</dbReference>
<evidence type="ECO:0000313" key="2">
    <source>
        <dbReference type="EMBL" id="MBB5286344.1"/>
    </source>
</evidence>
<dbReference type="EMBL" id="JACHGF010000009">
    <property type="protein sequence ID" value="MBB5286344.1"/>
    <property type="molecule type" value="Genomic_DNA"/>
</dbReference>
<dbReference type="RefSeq" id="WP_246440624.1">
    <property type="nucleotide sequence ID" value="NZ_JACHGF010000009.1"/>
</dbReference>
<protein>
    <submittedName>
        <fullName evidence="2">REP element-mobilizing transposase RayT</fullName>
    </submittedName>
</protein>
<dbReference type="InterPro" id="IPR036515">
    <property type="entry name" value="Transposase_17_sf"/>
</dbReference>
<dbReference type="NCBIfam" id="NF047646">
    <property type="entry name" value="REP_Tyr_transpos"/>
    <property type="match status" value="1"/>
</dbReference>
<organism evidence="2 3">
    <name type="scientific">Rhabdobacter roseus</name>
    <dbReference type="NCBI Taxonomy" id="1655419"/>
    <lineage>
        <taxon>Bacteria</taxon>
        <taxon>Pseudomonadati</taxon>
        <taxon>Bacteroidota</taxon>
        <taxon>Cytophagia</taxon>
        <taxon>Cytophagales</taxon>
        <taxon>Cytophagaceae</taxon>
        <taxon>Rhabdobacter</taxon>
    </lineage>
</organism>
<dbReference type="InterPro" id="IPR002686">
    <property type="entry name" value="Transposase_17"/>
</dbReference>
<sequence length="182" mass="21509">MSQDRYVVQDQHMVHFLTMTVIHWIDVFTRPVYKHIICDSLNYCVREKGLVLFGWVLMSNHLHLIARVDEPHTMTAFLRDFKKFTSKAIVAAIESTPESRRLWLLDKFSFEARRTHRAEQFKVWQDGNHAILLESQKFLLQKLHYLHDNPVRQELVANPEEYLYSSAPDYAGRKGLVQVELI</sequence>
<feature type="domain" description="Transposase IS200-like" evidence="1">
    <location>
        <begin position="10"/>
        <end position="149"/>
    </location>
</feature>
<dbReference type="InterPro" id="IPR052715">
    <property type="entry name" value="RAYT_transposase"/>
</dbReference>
<accession>A0A840TSS4</accession>
<dbReference type="Gene3D" id="3.30.70.1290">
    <property type="entry name" value="Transposase IS200-like"/>
    <property type="match status" value="1"/>
</dbReference>
<reference evidence="2 3" key="1">
    <citation type="submission" date="2020-08" db="EMBL/GenBank/DDBJ databases">
        <title>Genomic Encyclopedia of Type Strains, Phase IV (KMG-IV): sequencing the most valuable type-strain genomes for metagenomic binning, comparative biology and taxonomic classification.</title>
        <authorList>
            <person name="Goeker M."/>
        </authorList>
    </citation>
    <scope>NUCLEOTIDE SEQUENCE [LARGE SCALE GENOMIC DNA]</scope>
    <source>
        <strain evidence="2 3">DSM 105074</strain>
    </source>
</reference>